<evidence type="ECO:0000256" key="6">
    <source>
        <dbReference type="ARBA" id="ARBA00022556"/>
    </source>
</evidence>
<reference evidence="12 13" key="1">
    <citation type="journal article" date="2018" name="Genome Announc.">
        <title>Draft Genome Sequence of "Candidatus Phycosocius bacilliformis," an Alphaproteobacterial Ectosymbiont of the Hydrocarbon-Producing Green Alga Botryococcus braunii.</title>
        <authorList>
            <person name="Tanabe Y."/>
            <person name="Yamaguchi H."/>
            <person name="Watanabe M.M."/>
        </authorList>
    </citation>
    <scope>NUCLEOTIDE SEQUENCE [LARGE SCALE GENOMIC DNA]</scope>
    <source>
        <strain evidence="12 13">BOTRYCO-2</strain>
    </source>
</reference>
<dbReference type="Proteomes" id="UP000245086">
    <property type="component" value="Unassembled WGS sequence"/>
</dbReference>
<dbReference type="PANTHER" id="PTHR30372:SF4">
    <property type="entry name" value="LIPID-A-DISACCHARIDE SYNTHASE, MITOCHONDRIAL-RELATED"/>
    <property type="match status" value="1"/>
</dbReference>
<evidence type="ECO:0000256" key="3">
    <source>
        <dbReference type="ARBA" id="ARBA00012687"/>
    </source>
</evidence>
<dbReference type="RefSeq" id="WP_108986256.1">
    <property type="nucleotide sequence ID" value="NZ_BFBR01000013.1"/>
</dbReference>
<evidence type="ECO:0000256" key="10">
    <source>
        <dbReference type="ARBA" id="ARBA00048975"/>
    </source>
</evidence>
<keyword evidence="13" id="KW-1185">Reference proteome</keyword>
<dbReference type="GO" id="GO:0016020">
    <property type="term" value="C:membrane"/>
    <property type="evidence" value="ECO:0007669"/>
    <property type="project" value="GOC"/>
</dbReference>
<evidence type="ECO:0000256" key="2">
    <source>
        <dbReference type="ARBA" id="ARBA00007868"/>
    </source>
</evidence>
<organism evidence="12 13">
    <name type="scientific">Candidatus Phycosocius bacilliformis</name>
    <dbReference type="NCBI Taxonomy" id="1445552"/>
    <lineage>
        <taxon>Bacteria</taxon>
        <taxon>Pseudomonadati</taxon>
        <taxon>Pseudomonadota</taxon>
        <taxon>Alphaproteobacteria</taxon>
        <taxon>Caulobacterales</taxon>
        <taxon>Caulobacterales incertae sedis</taxon>
        <taxon>Candidatus Phycosocius</taxon>
    </lineage>
</organism>
<evidence type="ECO:0000256" key="1">
    <source>
        <dbReference type="ARBA" id="ARBA00002056"/>
    </source>
</evidence>
<keyword evidence="7 12" id="KW-0328">Glycosyltransferase</keyword>
<dbReference type="GO" id="GO:0008915">
    <property type="term" value="F:lipid-A-disaccharide synthase activity"/>
    <property type="evidence" value="ECO:0007669"/>
    <property type="project" value="UniProtKB-UniRule"/>
</dbReference>
<dbReference type="EMBL" id="BFBR01000013">
    <property type="protein sequence ID" value="GBF59366.1"/>
    <property type="molecule type" value="Genomic_DNA"/>
</dbReference>
<comment type="similarity">
    <text evidence="2">Belongs to the LpxB family.</text>
</comment>
<dbReference type="PANTHER" id="PTHR30372">
    <property type="entry name" value="LIPID-A-DISACCHARIDE SYNTHASE"/>
    <property type="match status" value="1"/>
</dbReference>
<comment type="catalytic activity">
    <reaction evidence="10">
        <text>a lipid X + a UDP-2-N,3-O-bis[(3R)-3-hydroxyacyl]-alpha-D-glucosamine = a lipid A disaccharide + UDP + H(+)</text>
        <dbReference type="Rhea" id="RHEA:67828"/>
        <dbReference type="ChEBI" id="CHEBI:15378"/>
        <dbReference type="ChEBI" id="CHEBI:58223"/>
        <dbReference type="ChEBI" id="CHEBI:137748"/>
        <dbReference type="ChEBI" id="CHEBI:176338"/>
        <dbReference type="ChEBI" id="CHEBI:176343"/>
        <dbReference type="EC" id="2.4.1.182"/>
    </reaction>
</comment>
<dbReference type="InterPro" id="IPR003835">
    <property type="entry name" value="Glyco_trans_19"/>
</dbReference>
<protein>
    <recommendedName>
        <fullName evidence="4 11">Lipid-A-disaccharide synthase</fullName>
        <ecNumber evidence="3 11">2.4.1.182</ecNumber>
    </recommendedName>
</protein>
<comment type="caution">
    <text evidence="12">The sequence shown here is derived from an EMBL/GenBank/DDBJ whole genome shotgun (WGS) entry which is preliminary data.</text>
</comment>
<sequence length="390" mass="41188">MKPWRVFIVAGEPSGDELGAELVQALRARHPDIILAGVGGEKLAAVGIQSHVSIDGLSVLGLTEGLAALKTVNERAQATGEAAAGFKPDAVVLIDSWGFTLRAAKAIRARVPQAKLIKMIGPQVFATRPGRARTVAQVYDALFCIHDFEVPYYDGTGLPVTVIGNPAVARAQIGDGQGFRARQGLTDKKLVLLLPGSRRGEIERVAPSLEEAAALLCARDPSLHVVAVLAPSVAEPMRARAATWSFPHILVGEADKVDAFAAGDVALACSGTVTTEVALQGTPMVLGYRLGALSGFIILNFLLKSRFICLLNIALDRMAVPEFLQDNLRPEALAKAAGRLLYEPDAAADQKAALAEALNKMGRHDPPAAERAAEAVLKLLESAPDHMVSS</sequence>
<dbReference type="NCBIfam" id="TIGR00215">
    <property type="entry name" value="lpxB"/>
    <property type="match status" value="1"/>
</dbReference>
<evidence type="ECO:0000256" key="11">
    <source>
        <dbReference type="NCBIfam" id="TIGR00215"/>
    </source>
</evidence>
<evidence type="ECO:0000256" key="5">
    <source>
        <dbReference type="ARBA" id="ARBA00022516"/>
    </source>
</evidence>
<name>A0A2P2EE89_9PROT</name>
<proteinExistence type="inferred from homology"/>
<gene>
    <name evidence="12" type="primary">lpxB</name>
    <name evidence="12" type="ORF">PbB2_03062</name>
</gene>
<dbReference type="OrthoDB" id="9801642at2"/>
<evidence type="ECO:0000256" key="4">
    <source>
        <dbReference type="ARBA" id="ARBA00020902"/>
    </source>
</evidence>
<evidence type="ECO:0000313" key="12">
    <source>
        <dbReference type="EMBL" id="GBF59366.1"/>
    </source>
</evidence>
<evidence type="ECO:0000256" key="9">
    <source>
        <dbReference type="ARBA" id="ARBA00023098"/>
    </source>
</evidence>
<keyword evidence="5" id="KW-0444">Lipid biosynthesis</keyword>
<evidence type="ECO:0000256" key="8">
    <source>
        <dbReference type="ARBA" id="ARBA00022679"/>
    </source>
</evidence>
<dbReference type="Pfam" id="PF02684">
    <property type="entry name" value="LpxB"/>
    <property type="match status" value="1"/>
</dbReference>
<keyword evidence="6" id="KW-0441">Lipid A biosynthesis</keyword>
<dbReference type="EC" id="2.4.1.182" evidence="3 11"/>
<dbReference type="SUPFAM" id="SSF53756">
    <property type="entry name" value="UDP-Glycosyltransferase/glycogen phosphorylase"/>
    <property type="match status" value="1"/>
</dbReference>
<dbReference type="GO" id="GO:0009245">
    <property type="term" value="P:lipid A biosynthetic process"/>
    <property type="evidence" value="ECO:0007669"/>
    <property type="project" value="UniProtKB-UniRule"/>
</dbReference>
<comment type="function">
    <text evidence="1">Condensation of UDP-2,3-diacylglucosamine and 2,3-diacylglucosamine-1-phosphate to form lipid A disaccharide, a precursor of lipid A, a phosphorylated glycolipid that anchors the lipopolysaccharide to the outer membrane of the cell.</text>
</comment>
<dbReference type="GO" id="GO:0005543">
    <property type="term" value="F:phospholipid binding"/>
    <property type="evidence" value="ECO:0007669"/>
    <property type="project" value="TreeGrafter"/>
</dbReference>
<dbReference type="AlphaFoldDB" id="A0A2P2EE89"/>
<accession>A0A2P2EE89</accession>
<evidence type="ECO:0000256" key="7">
    <source>
        <dbReference type="ARBA" id="ARBA00022676"/>
    </source>
</evidence>
<evidence type="ECO:0000313" key="13">
    <source>
        <dbReference type="Proteomes" id="UP000245086"/>
    </source>
</evidence>
<keyword evidence="9" id="KW-0443">Lipid metabolism</keyword>
<keyword evidence="8 12" id="KW-0808">Transferase</keyword>